<keyword evidence="1" id="KW-0175">Coiled coil</keyword>
<proteinExistence type="predicted"/>
<dbReference type="Proteomes" id="UP001443914">
    <property type="component" value="Unassembled WGS sequence"/>
</dbReference>
<feature type="domain" description="DUF569" evidence="3">
    <location>
        <begin position="1"/>
        <end position="67"/>
    </location>
</feature>
<dbReference type="Pfam" id="PF04601">
    <property type="entry name" value="DUF569"/>
    <property type="match status" value="1"/>
</dbReference>
<evidence type="ECO:0000256" key="1">
    <source>
        <dbReference type="SAM" id="Coils"/>
    </source>
</evidence>
<dbReference type="InterPro" id="IPR007679">
    <property type="entry name" value="DUF569"/>
</dbReference>
<protein>
    <recommendedName>
        <fullName evidence="3">DUF569 domain-containing protein</fullName>
    </recommendedName>
</protein>
<evidence type="ECO:0000313" key="4">
    <source>
        <dbReference type="EMBL" id="KAK9668712.1"/>
    </source>
</evidence>
<evidence type="ECO:0000313" key="5">
    <source>
        <dbReference type="Proteomes" id="UP001443914"/>
    </source>
</evidence>
<comment type="caution">
    <text evidence="4">The sequence shown here is derived from an EMBL/GenBank/DDBJ whole genome shotgun (WGS) entry which is preliminary data.</text>
</comment>
<feature type="region of interest" description="Disordered" evidence="2">
    <location>
        <begin position="80"/>
        <end position="102"/>
    </location>
</feature>
<accession>A0AAW1H1L2</accession>
<feature type="compositionally biased region" description="Polar residues" evidence="2">
    <location>
        <begin position="88"/>
        <end position="99"/>
    </location>
</feature>
<dbReference type="AlphaFoldDB" id="A0AAW1H1L2"/>
<reference evidence="4" key="1">
    <citation type="submission" date="2024-03" db="EMBL/GenBank/DDBJ databases">
        <title>WGS assembly of Saponaria officinalis var. Norfolk2.</title>
        <authorList>
            <person name="Jenkins J."/>
            <person name="Shu S."/>
            <person name="Grimwood J."/>
            <person name="Barry K."/>
            <person name="Goodstein D."/>
            <person name="Schmutz J."/>
            <person name="Leebens-Mack J."/>
            <person name="Osbourn A."/>
        </authorList>
    </citation>
    <scope>NUCLEOTIDE SEQUENCE [LARGE SCALE GENOMIC DNA]</scope>
    <source>
        <strain evidence="4">JIC</strain>
    </source>
</reference>
<dbReference type="PANTHER" id="PTHR31205:SF69">
    <property type="entry name" value="ACTIN CROSS-LINKING PROTEIN (DUF569)"/>
    <property type="match status" value="1"/>
</dbReference>
<gene>
    <name evidence="4" type="ORF">RND81_13G080400</name>
</gene>
<name>A0AAW1H1L2_SAPOF</name>
<evidence type="ECO:0000259" key="3">
    <source>
        <dbReference type="Pfam" id="PF04601"/>
    </source>
</evidence>
<sequence>MTGKKLAQRLRLDSTVEWEPVKEGPYIKLKSRSGTLLRANPGIPPWRNTVTHDLPGHWTSTENMVLWIVDIVELDYNSNRGTKDDNESPTSTSKVNSTPPEVVKHAVDVPSSSNMKKSNSKSVLEGEFGRTNSDGLSRLPSAESMSGLAVNVAKLTVKELKNIEFHTVLSSRQITKLDRALSVISANVKISARGNHDLANLKDKLKILEKYHKKATQELVDCTTFSKRRYEKRADLKKDAAKARELEAIDAELSYRLVAAKHRRRELLRQLEETEDSIKGAEKGQTDSKAEIEEIISSIQQKTEAFKVMERENKSL</sequence>
<dbReference type="PANTHER" id="PTHR31205">
    <property type="entry name" value="ACTIN CROSS-LINKING PROTEIN (DUF569)"/>
    <property type="match status" value="1"/>
</dbReference>
<keyword evidence="5" id="KW-1185">Reference proteome</keyword>
<dbReference type="EMBL" id="JBDFQZ010000013">
    <property type="protein sequence ID" value="KAK9668712.1"/>
    <property type="molecule type" value="Genomic_DNA"/>
</dbReference>
<organism evidence="4 5">
    <name type="scientific">Saponaria officinalis</name>
    <name type="common">Common soapwort</name>
    <name type="synonym">Lychnis saponaria</name>
    <dbReference type="NCBI Taxonomy" id="3572"/>
    <lineage>
        <taxon>Eukaryota</taxon>
        <taxon>Viridiplantae</taxon>
        <taxon>Streptophyta</taxon>
        <taxon>Embryophyta</taxon>
        <taxon>Tracheophyta</taxon>
        <taxon>Spermatophyta</taxon>
        <taxon>Magnoliopsida</taxon>
        <taxon>eudicotyledons</taxon>
        <taxon>Gunneridae</taxon>
        <taxon>Pentapetalae</taxon>
        <taxon>Caryophyllales</taxon>
        <taxon>Caryophyllaceae</taxon>
        <taxon>Caryophylleae</taxon>
        <taxon>Saponaria</taxon>
    </lineage>
</organism>
<evidence type="ECO:0000256" key="2">
    <source>
        <dbReference type="SAM" id="MobiDB-lite"/>
    </source>
</evidence>
<feature type="coiled-coil region" evidence="1">
    <location>
        <begin position="257"/>
        <end position="284"/>
    </location>
</feature>